<sequence length="460" mass="46739">MAAQQPKDPLDVLQHTFNEYLVNTGKALRASHKNGPRSVASTAGAINSKMADTMKTYHYALDDLESEITRAKAVLLRDLEKLQAARMPVKEPTPPPPPPQPQQPVAPPAPMMEDVKLPAAVMLEMPSTAAHTVNPNMGFEVVKEETKRVAPFPDMGMGLAADVVDLTSGGGSDVKPPAAAPVTASPRIPPPGGIKTGPMGARATPPVKQSPKPTPPMTTKSTPTGAPAPGVKATPAPQQQHPAPAPAPDNDNNVIDITMSGVPPPPSAGPTGGAAMADMTGGELNFTNMEFTLAPTPTEAQGAPPAPMAPMAPMQDFDLSSFATQGDGGNDLLSMDSFGTGAADLAGGGGAPGATVATGAGATGNNNNTAVAPPQSTAAPAPPQPTATTTDGPAAGDTSTDSANIDSLFDLGSAGGDNMDLDLNLSDGGGMGGMGENSFNDLFMPDGDMDQFDEQYFQLE</sequence>
<feature type="region of interest" description="Disordered" evidence="1">
    <location>
        <begin position="293"/>
        <end position="314"/>
    </location>
</feature>
<proteinExistence type="predicted"/>
<protein>
    <submittedName>
        <fullName evidence="2">Uncharacterized protein</fullName>
    </submittedName>
</protein>
<feature type="region of interest" description="Disordered" evidence="1">
    <location>
        <begin position="88"/>
        <end position="110"/>
    </location>
</feature>
<evidence type="ECO:0000313" key="3">
    <source>
        <dbReference type="Proteomes" id="UP001390339"/>
    </source>
</evidence>
<feature type="compositionally biased region" description="Low complexity" evidence="1">
    <location>
        <begin position="204"/>
        <end position="224"/>
    </location>
</feature>
<dbReference type="EMBL" id="JAPCWZ010000003">
    <property type="protein sequence ID" value="KAK8872675.1"/>
    <property type="molecule type" value="Genomic_DNA"/>
</dbReference>
<feature type="compositionally biased region" description="Low complexity" evidence="1">
    <location>
        <begin position="358"/>
        <end position="379"/>
    </location>
</feature>
<feature type="region of interest" description="Disordered" evidence="1">
    <location>
        <begin position="358"/>
        <end position="409"/>
    </location>
</feature>
<feature type="compositionally biased region" description="Low complexity" evidence="1">
    <location>
        <begin position="233"/>
        <end position="242"/>
    </location>
</feature>
<gene>
    <name evidence="2" type="ORF">PGQ11_003189</name>
</gene>
<name>A0ABR2J4G3_9PEZI</name>
<feature type="compositionally biased region" description="Pro residues" evidence="1">
    <location>
        <begin position="91"/>
        <end position="110"/>
    </location>
</feature>
<evidence type="ECO:0000256" key="1">
    <source>
        <dbReference type="SAM" id="MobiDB-lite"/>
    </source>
</evidence>
<comment type="caution">
    <text evidence="2">The sequence shown here is derived from an EMBL/GenBank/DDBJ whole genome shotgun (WGS) entry which is preliminary data.</text>
</comment>
<feature type="compositionally biased region" description="Low complexity" evidence="1">
    <location>
        <begin position="386"/>
        <end position="400"/>
    </location>
</feature>
<organism evidence="2 3">
    <name type="scientific">Apiospora arundinis</name>
    <dbReference type="NCBI Taxonomy" id="335852"/>
    <lineage>
        <taxon>Eukaryota</taxon>
        <taxon>Fungi</taxon>
        <taxon>Dikarya</taxon>
        <taxon>Ascomycota</taxon>
        <taxon>Pezizomycotina</taxon>
        <taxon>Sordariomycetes</taxon>
        <taxon>Xylariomycetidae</taxon>
        <taxon>Amphisphaeriales</taxon>
        <taxon>Apiosporaceae</taxon>
        <taxon>Apiospora</taxon>
    </lineage>
</organism>
<reference evidence="2 3" key="1">
    <citation type="journal article" date="2024" name="IMA Fungus">
        <title>Apiospora arundinis, a panoply of carbohydrate-active enzymes and secondary metabolites.</title>
        <authorList>
            <person name="Sorensen T."/>
            <person name="Petersen C."/>
            <person name="Muurmann A.T."/>
            <person name="Christiansen J.V."/>
            <person name="Brundto M.L."/>
            <person name="Overgaard C.K."/>
            <person name="Boysen A.T."/>
            <person name="Wollenberg R.D."/>
            <person name="Larsen T.O."/>
            <person name="Sorensen J.L."/>
            <person name="Nielsen K.L."/>
            <person name="Sondergaard T.E."/>
        </authorList>
    </citation>
    <scope>NUCLEOTIDE SEQUENCE [LARGE SCALE GENOMIC DNA]</scope>
    <source>
        <strain evidence="2 3">AAU 773</strain>
    </source>
</reference>
<keyword evidence="3" id="KW-1185">Reference proteome</keyword>
<evidence type="ECO:0000313" key="2">
    <source>
        <dbReference type="EMBL" id="KAK8872675.1"/>
    </source>
</evidence>
<feature type="region of interest" description="Disordered" evidence="1">
    <location>
        <begin position="170"/>
        <end position="253"/>
    </location>
</feature>
<accession>A0ABR2J4G3</accession>
<dbReference type="Proteomes" id="UP001390339">
    <property type="component" value="Unassembled WGS sequence"/>
</dbReference>